<dbReference type="Pfam" id="PF01422">
    <property type="entry name" value="zf-NF-X1"/>
    <property type="match status" value="2"/>
</dbReference>
<feature type="domain" description="NF-X1-type" evidence="11">
    <location>
        <begin position="132"/>
        <end position="151"/>
    </location>
</feature>
<organism evidence="12 13">
    <name type="scientific">Serendipita vermifera MAFF 305830</name>
    <dbReference type="NCBI Taxonomy" id="933852"/>
    <lineage>
        <taxon>Eukaryota</taxon>
        <taxon>Fungi</taxon>
        <taxon>Dikarya</taxon>
        <taxon>Basidiomycota</taxon>
        <taxon>Agaricomycotina</taxon>
        <taxon>Agaricomycetes</taxon>
        <taxon>Sebacinales</taxon>
        <taxon>Serendipitaceae</taxon>
        <taxon>Serendipita</taxon>
    </lineage>
</organism>
<keyword evidence="9" id="KW-0539">Nucleus</keyword>
<feature type="non-terminal residue" evidence="12">
    <location>
        <position position="425"/>
    </location>
</feature>
<feature type="domain" description="NF-X1-type" evidence="11">
    <location>
        <begin position="77"/>
        <end position="97"/>
    </location>
</feature>
<name>A0A0C3BR09_SERVB</name>
<dbReference type="GO" id="GO:0005634">
    <property type="term" value="C:nucleus"/>
    <property type="evidence" value="ECO:0007669"/>
    <property type="project" value="UniProtKB-SubCell"/>
</dbReference>
<evidence type="ECO:0000256" key="8">
    <source>
        <dbReference type="ARBA" id="ARBA00023163"/>
    </source>
</evidence>
<keyword evidence="4" id="KW-0677">Repeat</keyword>
<reference evidence="13" key="2">
    <citation type="submission" date="2015-01" db="EMBL/GenBank/DDBJ databases">
        <title>Evolutionary Origins and Diversification of the Mycorrhizal Mutualists.</title>
        <authorList>
            <consortium name="DOE Joint Genome Institute"/>
            <consortium name="Mycorrhizal Genomics Consortium"/>
            <person name="Kohler A."/>
            <person name="Kuo A."/>
            <person name="Nagy L.G."/>
            <person name="Floudas D."/>
            <person name="Copeland A."/>
            <person name="Barry K.W."/>
            <person name="Cichocki N."/>
            <person name="Veneault-Fourrey C."/>
            <person name="LaButti K."/>
            <person name="Lindquist E.A."/>
            <person name="Lipzen A."/>
            <person name="Lundell T."/>
            <person name="Morin E."/>
            <person name="Murat C."/>
            <person name="Riley R."/>
            <person name="Ohm R."/>
            <person name="Sun H."/>
            <person name="Tunlid A."/>
            <person name="Henrissat B."/>
            <person name="Grigoriev I.V."/>
            <person name="Hibbett D.S."/>
            <person name="Martin F."/>
        </authorList>
    </citation>
    <scope>NUCLEOTIDE SEQUENCE [LARGE SCALE GENOMIC DNA]</scope>
    <source>
        <strain evidence="13">MAFF 305830</strain>
    </source>
</reference>
<evidence type="ECO:0000256" key="10">
    <source>
        <dbReference type="SAM" id="MobiDB-lite"/>
    </source>
</evidence>
<keyword evidence="13" id="KW-1185">Reference proteome</keyword>
<keyword evidence="7" id="KW-0805">Transcription regulation</keyword>
<feature type="region of interest" description="Disordered" evidence="10">
    <location>
        <begin position="377"/>
        <end position="425"/>
    </location>
</feature>
<dbReference type="SUPFAM" id="SSF82708">
    <property type="entry name" value="R3H domain"/>
    <property type="match status" value="1"/>
</dbReference>
<dbReference type="Pfam" id="PF01424">
    <property type="entry name" value="R3H"/>
    <property type="match status" value="1"/>
</dbReference>
<reference evidence="12 13" key="1">
    <citation type="submission" date="2014-04" db="EMBL/GenBank/DDBJ databases">
        <authorList>
            <consortium name="DOE Joint Genome Institute"/>
            <person name="Kuo A."/>
            <person name="Zuccaro A."/>
            <person name="Kohler A."/>
            <person name="Nagy L.G."/>
            <person name="Floudas D."/>
            <person name="Copeland A."/>
            <person name="Barry K.W."/>
            <person name="Cichocki N."/>
            <person name="Veneault-Fourrey C."/>
            <person name="LaButti K."/>
            <person name="Lindquist E.A."/>
            <person name="Lipzen A."/>
            <person name="Lundell T."/>
            <person name="Morin E."/>
            <person name="Murat C."/>
            <person name="Sun H."/>
            <person name="Tunlid A."/>
            <person name="Henrissat B."/>
            <person name="Grigoriev I.V."/>
            <person name="Hibbett D.S."/>
            <person name="Martin F."/>
            <person name="Nordberg H.P."/>
            <person name="Cantor M.N."/>
            <person name="Hua S.X."/>
        </authorList>
    </citation>
    <scope>NUCLEOTIDE SEQUENCE [LARGE SCALE GENOMIC DNA]</scope>
    <source>
        <strain evidence="12 13">MAFF 305830</strain>
    </source>
</reference>
<evidence type="ECO:0000259" key="11">
    <source>
        <dbReference type="SMART" id="SM00438"/>
    </source>
</evidence>
<evidence type="ECO:0000256" key="5">
    <source>
        <dbReference type="ARBA" id="ARBA00022771"/>
    </source>
</evidence>
<dbReference type="InterPro" id="IPR034078">
    <property type="entry name" value="NFX1_fam"/>
</dbReference>
<dbReference type="Proteomes" id="UP000054097">
    <property type="component" value="Unassembled WGS sequence"/>
</dbReference>
<evidence type="ECO:0000313" key="13">
    <source>
        <dbReference type="Proteomes" id="UP000054097"/>
    </source>
</evidence>
<dbReference type="OrthoDB" id="6512771at2759"/>
<dbReference type="EMBL" id="KN824277">
    <property type="protein sequence ID" value="KIM34524.1"/>
    <property type="molecule type" value="Genomic_DNA"/>
</dbReference>
<comment type="similarity">
    <text evidence="2">Belongs to the NFX1 family.</text>
</comment>
<dbReference type="InterPro" id="IPR001374">
    <property type="entry name" value="R3H_dom"/>
</dbReference>
<proteinExistence type="inferred from homology"/>
<dbReference type="AlphaFoldDB" id="A0A0C3BR09"/>
<accession>A0A0C3BR09</accession>
<dbReference type="STRING" id="933852.A0A0C3BR09"/>
<dbReference type="PANTHER" id="PTHR12360">
    <property type="entry name" value="NUCLEAR TRANSCRIPTION FACTOR, X-BOX BINDING 1 NFX1"/>
    <property type="match status" value="1"/>
</dbReference>
<protein>
    <recommendedName>
        <fullName evidence="11">NF-X1-type domain-containing protein</fullName>
    </recommendedName>
</protein>
<evidence type="ECO:0000256" key="4">
    <source>
        <dbReference type="ARBA" id="ARBA00022737"/>
    </source>
</evidence>
<keyword evidence="8" id="KW-0804">Transcription</keyword>
<evidence type="ECO:0000256" key="3">
    <source>
        <dbReference type="ARBA" id="ARBA00022723"/>
    </source>
</evidence>
<dbReference type="HOGENOM" id="CLU_646503_0_0_1"/>
<evidence type="ECO:0000256" key="2">
    <source>
        <dbReference type="ARBA" id="ARBA00007269"/>
    </source>
</evidence>
<evidence type="ECO:0000256" key="7">
    <source>
        <dbReference type="ARBA" id="ARBA00023015"/>
    </source>
</evidence>
<dbReference type="CDD" id="cd06008">
    <property type="entry name" value="NF-X1-zinc-finger"/>
    <property type="match status" value="2"/>
</dbReference>
<evidence type="ECO:0000256" key="1">
    <source>
        <dbReference type="ARBA" id="ARBA00004123"/>
    </source>
</evidence>
<keyword evidence="3" id="KW-0479">Metal-binding</keyword>
<keyword evidence="5" id="KW-0863">Zinc-finger</keyword>
<dbReference type="SMART" id="SM00438">
    <property type="entry name" value="ZnF_NFX"/>
    <property type="match status" value="4"/>
</dbReference>
<gene>
    <name evidence="12" type="ORF">M408DRAFT_325902</name>
</gene>
<sequence length="425" mass="45701">MMENLELHECDLTCNKLLNCGLHRCERKDHKGLCPPCLQSSWDEMTCVCGNTTIMPPVPCGTQMQCNYPCNRPPPLCGHPKAAHSCHESEGCPPCPFLTAKVCACGKMTLPNVRCSQPKVSCGTACGKPLPCGFHTCQRMCHGDDCGACESVCGKDRKLCLPDHHGCTLPCHAPSACPELEPCQSIVTLECPCGRIKRQVPCGRSSSTPGGRVATMQPKCTSECAIAQRNARLAEALGIDPNSQGKSERTMATYTPELVGFGKANYAFTKMVEGALADFVSSERQTHALPHMPEAKRHFVYNLCKVYRIDCRMVDVEPQRSIELIRRIDTRISTPLLSTTIVPAASLGKLQTKTTASTSPARAAPVALPPSSGRAWAAVASKTSPAPSAMPLPQRSTPASLAGSPAPRQRVILPSEPVPVDWEAD</sequence>
<feature type="domain" description="NF-X1-type" evidence="11">
    <location>
        <begin position="20"/>
        <end position="39"/>
    </location>
</feature>
<dbReference type="GO" id="GO:0000122">
    <property type="term" value="P:negative regulation of transcription by RNA polymerase II"/>
    <property type="evidence" value="ECO:0007669"/>
    <property type="project" value="TreeGrafter"/>
</dbReference>
<dbReference type="PANTHER" id="PTHR12360:SF12">
    <property type="entry name" value="TRANSCRIPTIONAL REPRESSOR NF-X1"/>
    <property type="match status" value="1"/>
</dbReference>
<keyword evidence="6" id="KW-0862">Zinc</keyword>
<evidence type="ECO:0000313" key="12">
    <source>
        <dbReference type="EMBL" id="KIM34524.1"/>
    </source>
</evidence>
<dbReference type="GO" id="GO:0008270">
    <property type="term" value="F:zinc ion binding"/>
    <property type="evidence" value="ECO:0007669"/>
    <property type="project" value="UniProtKB-KW"/>
</dbReference>
<evidence type="ECO:0000256" key="6">
    <source>
        <dbReference type="ARBA" id="ARBA00022833"/>
    </source>
</evidence>
<dbReference type="GO" id="GO:0000981">
    <property type="term" value="F:DNA-binding transcription factor activity, RNA polymerase II-specific"/>
    <property type="evidence" value="ECO:0007669"/>
    <property type="project" value="TreeGrafter"/>
</dbReference>
<dbReference type="InterPro" id="IPR000967">
    <property type="entry name" value="Znf_NFX1"/>
</dbReference>
<dbReference type="GO" id="GO:0000977">
    <property type="term" value="F:RNA polymerase II transcription regulatory region sequence-specific DNA binding"/>
    <property type="evidence" value="ECO:0007669"/>
    <property type="project" value="TreeGrafter"/>
</dbReference>
<evidence type="ECO:0000256" key="9">
    <source>
        <dbReference type="ARBA" id="ARBA00023242"/>
    </source>
</evidence>
<feature type="domain" description="NF-X1-type" evidence="11">
    <location>
        <begin position="153"/>
        <end position="185"/>
    </location>
</feature>
<dbReference type="InterPro" id="IPR036867">
    <property type="entry name" value="R3H_dom_sf"/>
</dbReference>
<comment type="subcellular location">
    <subcellularLocation>
        <location evidence="1">Nucleus</location>
    </subcellularLocation>
</comment>